<evidence type="ECO:0000256" key="1">
    <source>
        <dbReference type="SAM" id="MobiDB-lite"/>
    </source>
</evidence>
<feature type="non-terminal residue" evidence="2">
    <location>
        <position position="1"/>
    </location>
</feature>
<dbReference type="Proteomes" id="UP001054945">
    <property type="component" value="Unassembled WGS sequence"/>
</dbReference>
<organism evidence="2 3">
    <name type="scientific">Caerostris extrusa</name>
    <name type="common">Bark spider</name>
    <name type="synonym">Caerostris bankana</name>
    <dbReference type="NCBI Taxonomy" id="172846"/>
    <lineage>
        <taxon>Eukaryota</taxon>
        <taxon>Metazoa</taxon>
        <taxon>Ecdysozoa</taxon>
        <taxon>Arthropoda</taxon>
        <taxon>Chelicerata</taxon>
        <taxon>Arachnida</taxon>
        <taxon>Araneae</taxon>
        <taxon>Araneomorphae</taxon>
        <taxon>Entelegynae</taxon>
        <taxon>Araneoidea</taxon>
        <taxon>Araneidae</taxon>
        <taxon>Caerostris</taxon>
    </lineage>
</organism>
<evidence type="ECO:0000313" key="2">
    <source>
        <dbReference type="EMBL" id="GIX66800.1"/>
    </source>
</evidence>
<proteinExistence type="predicted"/>
<dbReference type="AlphaFoldDB" id="A0AAV4M4M0"/>
<dbReference type="EMBL" id="BPLR01001822">
    <property type="protein sequence ID" value="GIX66800.1"/>
    <property type="molecule type" value="Genomic_DNA"/>
</dbReference>
<protein>
    <submittedName>
        <fullName evidence="2">Uncharacterized protein</fullName>
    </submittedName>
</protein>
<comment type="caution">
    <text evidence="2">The sequence shown here is derived from an EMBL/GenBank/DDBJ whole genome shotgun (WGS) entry which is preliminary data.</text>
</comment>
<sequence>RKKENIDKMPRCCRMISHSKSAHTLFKFSVPHATCNISSPETTEPPIEVSGKRPLGLLTT</sequence>
<evidence type="ECO:0000313" key="3">
    <source>
        <dbReference type="Proteomes" id="UP001054945"/>
    </source>
</evidence>
<gene>
    <name evidence="2" type="ORF">CEXT_500991</name>
</gene>
<reference evidence="2 3" key="1">
    <citation type="submission" date="2021-06" db="EMBL/GenBank/DDBJ databases">
        <title>Caerostris extrusa draft genome.</title>
        <authorList>
            <person name="Kono N."/>
            <person name="Arakawa K."/>
        </authorList>
    </citation>
    <scope>NUCLEOTIDE SEQUENCE [LARGE SCALE GENOMIC DNA]</scope>
</reference>
<feature type="region of interest" description="Disordered" evidence="1">
    <location>
        <begin position="37"/>
        <end position="60"/>
    </location>
</feature>
<keyword evidence="3" id="KW-1185">Reference proteome</keyword>
<accession>A0AAV4M4M0</accession>
<name>A0AAV4M4M0_CAEEX</name>